<accession>A0ABN6RQP8</accession>
<evidence type="ECO:0008006" key="4">
    <source>
        <dbReference type="Google" id="ProtNLM"/>
    </source>
</evidence>
<dbReference type="PANTHER" id="PTHR37489">
    <property type="entry name" value="DUF3500 DOMAIN-CONTAINING PROTEIN"/>
    <property type="match status" value="1"/>
</dbReference>
<evidence type="ECO:0000256" key="1">
    <source>
        <dbReference type="SAM" id="SignalP"/>
    </source>
</evidence>
<keyword evidence="3" id="KW-1185">Reference proteome</keyword>
<organism evidence="2 3">
    <name type="scientific">Deinococcus aetherius</name>
    <dbReference type="NCBI Taxonomy" id="200252"/>
    <lineage>
        <taxon>Bacteria</taxon>
        <taxon>Thermotogati</taxon>
        <taxon>Deinococcota</taxon>
        <taxon>Deinococci</taxon>
        <taxon>Deinococcales</taxon>
        <taxon>Deinococcaceae</taxon>
        <taxon>Deinococcus</taxon>
    </lineage>
</organism>
<keyword evidence="1" id="KW-0732">Signal</keyword>
<sequence length="379" mass="39144">MKKSLLALPLSLALLLAGCGSTTTGTDDSTDTGTGGDPISTGTTAEVVAAANAFLATLSTSQQSSVVLTRTQAEAIQWSNLPCGSNCRNGIQFSTLSATQLAAAQAVVKAAMGTTTNEGYDEAMQIRAADDVLGAAGSSGGGPGGGGYSSGTYFLAFLNTPSTTGQWQLQFGGHHLAVNITYNAGAVTGTTPMFEGVEPKCWSVTGGTTTANNCTAPGTSGSTTTYAPLYQEQQAMAAMLAGLSSTQLASARLSTTFSDVLLGPGEDGQFPATKQGLAVSSLSTAQKALVLAAMKPWVQDVDDTTAAALLQIYQNELDSTYIAYSGNATLNNNADYVRIDGPSAWIEFVCQTGVVYSSQIHYHSVWRDHTRDYGASYSF</sequence>
<evidence type="ECO:0000313" key="3">
    <source>
        <dbReference type="Proteomes" id="UP001064971"/>
    </source>
</evidence>
<proteinExistence type="predicted"/>
<dbReference type="Proteomes" id="UP001064971">
    <property type="component" value="Plasmid pDAETH-2"/>
</dbReference>
<dbReference type="PROSITE" id="PS51257">
    <property type="entry name" value="PROKAR_LIPOPROTEIN"/>
    <property type="match status" value="1"/>
</dbReference>
<gene>
    <name evidence="2" type="ORF">DAETH_40650</name>
</gene>
<evidence type="ECO:0000313" key="2">
    <source>
        <dbReference type="EMBL" id="BDP44096.1"/>
    </source>
</evidence>
<dbReference type="Pfam" id="PF12006">
    <property type="entry name" value="DUF3500"/>
    <property type="match status" value="1"/>
</dbReference>
<feature type="chain" id="PRO_5045983029" description="DUF3500 domain-containing protein" evidence="1">
    <location>
        <begin position="26"/>
        <end position="379"/>
    </location>
</feature>
<feature type="signal peptide" evidence="1">
    <location>
        <begin position="1"/>
        <end position="25"/>
    </location>
</feature>
<dbReference type="InterPro" id="IPR021889">
    <property type="entry name" value="DUF3500"/>
</dbReference>
<dbReference type="EMBL" id="AP026562">
    <property type="protein sequence ID" value="BDP44096.1"/>
    <property type="molecule type" value="Genomic_DNA"/>
</dbReference>
<reference evidence="2" key="1">
    <citation type="submission" date="2022-07" db="EMBL/GenBank/DDBJ databases">
        <title>Complete Genome Sequence of the Radioresistant Bacterium Deinococcus aetherius ST0316, Isolated from the Air Dust collected in Lower Stratosphere above Japan.</title>
        <authorList>
            <person name="Satoh K."/>
            <person name="Hagiwara K."/>
            <person name="Katsumata K."/>
            <person name="Kubo A."/>
            <person name="Yokobori S."/>
            <person name="Yamagishi A."/>
            <person name="Oono Y."/>
            <person name="Narumi I."/>
        </authorList>
    </citation>
    <scope>NUCLEOTIDE SEQUENCE</scope>
    <source>
        <strain evidence="2">ST0316</strain>
        <plasmid evidence="2">pDAETH-2</plasmid>
    </source>
</reference>
<keyword evidence="2" id="KW-0614">Plasmid</keyword>
<dbReference type="PANTHER" id="PTHR37489:SF1">
    <property type="entry name" value="DUF3500 DOMAIN-CONTAINING PROTEIN"/>
    <property type="match status" value="1"/>
</dbReference>
<name>A0ABN6RQP8_9DEIO</name>
<protein>
    <recommendedName>
        <fullName evidence="4">DUF3500 domain-containing protein</fullName>
    </recommendedName>
</protein>
<dbReference type="RefSeq" id="WP_264778455.1">
    <property type="nucleotide sequence ID" value="NZ_AP026562.1"/>
</dbReference>
<geneLocation type="plasmid" evidence="2 3">
    <name>pDAETH-2</name>
</geneLocation>